<keyword evidence="3" id="KW-1185">Reference proteome</keyword>
<feature type="compositionally biased region" description="Polar residues" evidence="1">
    <location>
        <begin position="18"/>
        <end position="31"/>
    </location>
</feature>
<sequence length="465" mass="49089">MLPLTVQTVVVKRRTRESLLSPTCSPLTAQSPEGHPLLTGVRFASPDAESQPHGRLAFLSRFSRPPPPSQSQIAFPRPSGSEIPTNVATLRDRRESQTNWRTIVTPSPSLAMAGAMDAVSATARVRSLSTPRAGGRRSRRMSMPTLSPTALLPSSNSHNNTGTSTPNGTSSSSGGLFSAFRGRRNSTIAATSSPPTVPPLPQPQSQSQPRDSVARAPESVPDLPSSSVPAPINRTRARININTNVPNPSTVTSAPSPGGLVSAITPTLMTAVTPVITTAISPTAGSAMMGGGSQLSKTRIRTEMLQISVLVAMPDVRTSRLYGDAGEVKKAVTTKVSLEGKCEGGEKGESGHRKTKRRKEAEAYGEDDSSVVSSESEDEEEEYNDVEDEDEDEVLLPELVLGVTRLTYRYGNALASPSTPVGPPAFVIPSSPPPPPPATVPVPAAVAALERQRERAASIRQLTHA</sequence>
<evidence type="ECO:0000313" key="2">
    <source>
        <dbReference type="EMBL" id="TEB17458.1"/>
    </source>
</evidence>
<dbReference type="EMBL" id="QPFP01000304">
    <property type="protein sequence ID" value="TEB17458.1"/>
    <property type="molecule type" value="Genomic_DNA"/>
</dbReference>
<evidence type="ECO:0000256" key="1">
    <source>
        <dbReference type="SAM" id="MobiDB-lite"/>
    </source>
</evidence>
<proteinExistence type="predicted"/>
<feature type="compositionally biased region" description="Low complexity" evidence="1">
    <location>
        <begin position="154"/>
        <end position="175"/>
    </location>
</feature>
<gene>
    <name evidence="2" type="ORF">FA13DRAFT_1781904</name>
</gene>
<comment type="caution">
    <text evidence="2">The sequence shown here is derived from an EMBL/GenBank/DDBJ whole genome shotgun (WGS) entry which is preliminary data.</text>
</comment>
<accession>A0A4Y7S8E8</accession>
<reference evidence="2 3" key="1">
    <citation type="journal article" date="2019" name="Nat. Ecol. Evol.">
        <title>Megaphylogeny resolves global patterns of mushroom evolution.</title>
        <authorList>
            <person name="Varga T."/>
            <person name="Krizsan K."/>
            <person name="Foldi C."/>
            <person name="Dima B."/>
            <person name="Sanchez-Garcia M."/>
            <person name="Sanchez-Ramirez S."/>
            <person name="Szollosi G.J."/>
            <person name="Szarkandi J.G."/>
            <person name="Papp V."/>
            <person name="Albert L."/>
            <person name="Andreopoulos W."/>
            <person name="Angelini C."/>
            <person name="Antonin V."/>
            <person name="Barry K.W."/>
            <person name="Bougher N.L."/>
            <person name="Buchanan P."/>
            <person name="Buyck B."/>
            <person name="Bense V."/>
            <person name="Catcheside P."/>
            <person name="Chovatia M."/>
            <person name="Cooper J."/>
            <person name="Damon W."/>
            <person name="Desjardin D."/>
            <person name="Finy P."/>
            <person name="Geml J."/>
            <person name="Haridas S."/>
            <person name="Hughes K."/>
            <person name="Justo A."/>
            <person name="Karasinski D."/>
            <person name="Kautmanova I."/>
            <person name="Kiss B."/>
            <person name="Kocsube S."/>
            <person name="Kotiranta H."/>
            <person name="LaButti K.M."/>
            <person name="Lechner B.E."/>
            <person name="Liimatainen K."/>
            <person name="Lipzen A."/>
            <person name="Lukacs Z."/>
            <person name="Mihaltcheva S."/>
            <person name="Morgado L.N."/>
            <person name="Niskanen T."/>
            <person name="Noordeloos M.E."/>
            <person name="Ohm R.A."/>
            <person name="Ortiz-Santana B."/>
            <person name="Ovrebo C."/>
            <person name="Racz N."/>
            <person name="Riley R."/>
            <person name="Savchenko A."/>
            <person name="Shiryaev A."/>
            <person name="Soop K."/>
            <person name="Spirin V."/>
            <person name="Szebenyi C."/>
            <person name="Tomsovsky M."/>
            <person name="Tulloss R.E."/>
            <person name="Uehling J."/>
            <person name="Grigoriev I.V."/>
            <person name="Vagvolgyi C."/>
            <person name="Papp T."/>
            <person name="Martin F.M."/>
            <person name="Miettinen O."/>
            <person name="Hibbett D.S."/>
            <person name="Nagy L.G."/>
        </authorList>
    </citation>
    <scope>NUCLEOTIDE SEQUENCE [LARGE SCALE GENOMIC DNA]</scope>
    <source>
        <strain evidence="2 3">FP101781</strain>
    </source>
</reference>
<dbReference type="Proteomes" id="UP000298030">
    <property type="component" value="Unassembled WGS sequence"/>
</dbReference>
<feature type="region of interest" description="Disordered" evidence="1">
    <location>
        <begin position="18"/>
        <end position="37"/>
    </location>
</feature>
<feature type="compositionally biased region" description="Basic and acidic residues" evidence="1">
    <location>
        <begin position="341"/>
        <end position="352"/>
    </location>
</feature>
<name>A0A4Y7S8E8_COPMI</name>
<feature type="region of interest" description="Disordered" evidence="1">
    <location>
        <begin position="122"/>
        <end position="233"/>
    </location>
</feature>
<feature type="compositionally biased region" description="Acidic residues" evidence="1">
    <location>
        <begin position="363"/>
        <end position="392"/>
    </location>
</feature>
<protein>
    <submittedName>
        <fullName evidence="2">Uncharacterized protein</fullName>
    </submittedName>
</protein>
<dbReference type="OrthoDB" id="3256943at2759"/>
<dbReference type="AlphaFoldDB" id="A0A4Y7S8E8"/>
<evidence type="ECO:0000313" key="3">
    <source>
        <dbReference type="Proteomes" id="UP000298030"/>
    </source>
</evidence>
<feature type="region of interest" description="Disordered" evidence="1">
    <location>
        <begin position="341"/>
        <end position="392"/>
    </location>
</feature>
<organism evidence="2 3">
    <name type="scientific">Coprinellus micaceus</name>
    <name type="common">Glistening ink-cap mushroom</name>
    <name type="synonym">Coprinus micaceus</name>
    <dbReference type="NCBI Taxonomy" id="71717"/>
    <lineage>
        <taxon>Eukaryota</taxon>
        <taxon>Fungi</taxon>
        <taxon>Dikarya</taxon>
        <taxon>Basidiomycota</taxon>
        <taxon>Agaricomycotina</taxon>
        <taxon>Agaricomycetes</taxon>
        <taxon>Agaricomycetidae</taxon>
        <taxon>Agaricales</taxon>
        <taxon>Agaricineae</taxon>
        <taxon>Psathyrellaceae</taxon>
        <taxon>Coprinellus</taxon>
    </lineage>
</organism>